<evidence type="ECO:0000313" key="1">
    <source>
        <dbReference type="EMBL" id="CAF1303432.1"/>
    </source>
</evidence>
<protein>
    <submittedName>
        <fullName evidence="1">Uncharacterized protein</fullName>
    </submittedName>
</protein>
<dbReference type="Proteomes" id="UP000663854">
    <property type="component" value="Unassembled WGS sequence"/>
</dbReference>
<dbReference type="EMBL" id="CAJNOL010004367">
    <property type="protein sequence ID" value="CAF1586710.1"/>
    <property type="molecule type" value="Genomic_DNA"/>
</dbReference>
<accession>A0A815DVZ4</accession>
<name>A0A815DVZ4_9BILA</name>
<comment type="caution">
    <text evidence="1">The sequence shown here is derived from an EMBL/GenBank/DDBJ whole genome shotgun (WGS) entry which is preliminary data.</text>
</comment>
<evidence type="ECO:0000313" key="4">
    <source>
        <dbReference type="Proteomes" id="UP000663870"/>
    </source>
</evidence>
<proteinExistence type="predicted"/>
<dbReference type="AlphaFoldDB" id="A0A815DVZ4"/>
<gene>
    <name evidence="2" type="ORF">JXQ802_LOCUS46796</name>
    <name evidence="1" type="ORF">PYM288_LOCUS30033</name>
</gene>
<dbReference type="Proteomes" id="UP000663870">
    <property type="component" value="Unassembled WGS sequence"/>
</dbReference>
<evidence type="ECO:0000313" key="3">
    <source>
        <dbReference type="Proteomes" id="UP000663854"/>
    </source>
</evidence>
<reference evidence="1" key="1">
    <citation type="submission" date="2021-02" db="EMBL/GenBank/DDBJ databases">
        <authorList>
            <person name="Nowell W R."/>
        </authorList>
    </citation>
    <scope>NUCLEOTIDE SEQUENCE</scope>
</reference>
<sequence length="156" mass="18316">MEKDESDGYFRATVNLADGIFHYQFKIQIKSWFEQEPEPALHDDDDDDDDDIYKEMIQEEKEEKTEAYVKLSDETRERKKRCEQEATFTEIWYRFVDPYATDVDERGSDVAHKAVGVLIIKNGKRIIELVIYEVHISDFSGGDNDPLARSQFKHVT</sequence>
<keyword evidence="4" id="KW-1185">Reference proteome</keyword>
<evidence type="ECO:0000313" key="2">
    <source>
        <dbReference type="EMBL" id="CAF1586710.1"/>
    </source>
</evidence>
<organism evidence="1 3">
    <name type="scientific">Rotaria sordida</name>
    <dbReference type="NCBI Taxonomy" id="392033"/>
    <lineage>
        <taxon>Eukaryota</taxon>
        <taxon>Metazoa</taxon>
        <taxon>Spiralia</taxon>
        <taxon>Gnathifera</taxon>
        <taxon>Rotifera</taxon>
        <taxon>Eurotatoria</taxon>
        <taxon>Bdelloidea</taxon>
        <taxon>Philodinida</taxon>
        <taxon>Philodinidae</taxon>
        <taxon>Rotaria</taxon>
    </lineage>
</organism>
<dbReference type="EMBL" id="CAJNOH010002622">
    <property type="protein sequence ID" value="CAF1303432.1"/>
    <property type="molecule type" value="Genomic_DNA"/>
</dbReference>